<dbReference type="Proteomes" id="UP000017052">
    <property type="component" value="Unassembled WGS sequence"/>
</dbReference>
<dbReference type="AlphaFoldDB" id="U2QHA2"/>
<keyword evidence="2" id="KW-1185">Reference proteome</keyword>
<evidence type="ECO:0000313" key="1">
    <source>
        <dbReference type="EMBL" id="ERK62275.1"/>
    </source>
</evidence>
<proteinExistence type="predicted"/>
<evidence type="ECO:0000313" key="2">
    <source>
        <dbReference type="Proteomes" id="UP000017052"/>
    </source>
</evidence>
<sequence length="117" mass="12881">MARTNIILGGKMEVDIDLRFLSDGDQLKDIYRPGNGATFSAACDTVSIHPDLGIVEMPVYVLSVNPDHPMLKGTKYNALSFILKFTGEVYVDCTGIANWKRSLRVQGEKTVPGSRPH</sequence>
<comment type="caution">
    <text evidence="1">The sequence shown here is derived from an EMBL/GenBank/DDBJ whole genome shotgun (WGS) entry which is preliminary data.</text>
</comment>
<accession>U2QHA2</accession>
<protein>
    <submittedName>
        <fullName evidence="1">Uncharacterized protein</fullName>
    </submittedName>
</protein>
<gene>
    <name evidence="1" type="ORF">HMPREF0682_2360</name>
</gene>
<dbReference type="EMBL" id="ACVN02000031">
    <property type="protein sequence ID" value="ERK62275.1"/>
    <property type="molecule type" value="Genomic_DNA"/>
</dbReference>
<name>U2QHA2_9ACTN</name>
<organism evidence="1 2">
    <name type="scientific">Propionibacterium acidifaciens F0233</name>
    <dbReference type="NCBI Taxonomy" id="553198"/>
    <lineage>
        <taxon>Bacteria</taxon>
        <taxon>Bacillati</taxon>
        <taxon>Actinomycetota</taxon>
        <taxon>Actinomycetes</taxon>
        <taxon>Propionibacteriales</taxon>
        <taxon>Propionibacteriaceae</taxon>
        <taxon>Propionibacterium</taxon>
    </lineage>
</organism>
<reference evidence="1" key="1">
    <citation type="submission" date="2013-08" db="EMBL/GenBank/DDBJ databases">
        <authorList>
            <person name="Durkin A.S."/>
            <person name="Haft D.R."/>
            <person name="McCorrison J."/>
            <person name="Torralba M."/>
            <person name="Gillis M."/>
            <person name="Haft D.H."/>
            <person name="Methe B."/>
            <person name="Sutton G."/>
            <person name="Nelson K.E."/>
        </authorList>
    </citation>
    <scope>NUCLEOTIDE SEQUENCE [LARGE SCALE GENOMIC DNA]</scope>
    <source>
        <strain evidence="1">F0233</strain>
    </source>
</reference>